<keyword evidence="4" id="KW-1185">Reference proteome</keyword>
<name>A0A087XNW9_POEFO</name>
<dbReference type="Gene3D" id="3.80.10.10">
    <property type="entry name" value="Ribonuclease Inhibitor"/>
    <property type="match status" value="1"/>
</dbReference>
<dbReference type="EMBL" id="AYCK01020426">
    <property type="status" value="NOT_ANNOTATED_CDS"/>
    <property type="molecule type" value="Genomic_DNA"/>
</dbReference>
<proteinExistence type="predicted"/>
<keyword evidence="2" id="KW-0677">Repeat</keyword>
<reference evidence="3" key="3">
    <citation type="submission" date="2025-09" db="UniProtKB">
        <authorList>
            <consortium name="Ensembl"/>
        </authorList>
    </citation>
    <scope>IDENTIFICATION</scope>
</reference>
<dbReference type="Proteomes" id="UP000028760">
    <property type="component" value="Unassembled WGS sequence"/>
</dbReference>
<dbReference type="GeneTree" id="ENSGT01150000286911"/>
<dbReference type="SMART" id="SM00368">
    <property type="entry name" value="LRR_RI"/>
    <property type="match status" value="3"/>
</dbReference>
<dbReference type="SUPFAM" id="SSF52047">
    <property type="entry name" value="RNI-like"/>
    <property type="match status" value="1"/>
</dbReference>
<dbReference type="PANTHER" id="PTHR24106">
    <property type="entry name" value="NACHT, LRR AND CARD DOMAINS-CONTAINING"/>
    <property type="match status" value="1"/>
</dbReference>
<dbReference type="Ensembl" id="ENSPFOT00000007484.1">
    <property type="protein sequence ID" value="ENSPFOP00000007472.1"/>
    <property type="gene ID" value="ENSPFOG00000007549.1"/>
</dbReference>
<reference evidence="4" key="1">
    <citation type="submission" date="2013-10" db="EMBL/GenBank/DDBJ databases">
        <authorList>
            <person name="Schartl M."/>
            <person name="Warren W."/>
        </authorList>
    </citation>
    <scope>NUCLEOTIDE SEQUENCE [LARGE SCALE GENOMIC DNA]</scope>
    <source>
        <strain evidence="4">female</strain>
    </source>
</reference>
<dbReference type="InterPro" id="IPR051261">
    <property type="entry name" value="NLR"/>
</dbReference>
<dbReference type="Pfam" id="PF13516">
    <property type="entry name" value="LRR_6"/>
    <property type="match status" value="1"/>
</dbReference>
<dbReference type="AlphaFoldDB" id="A0A087XNW9"/>
<dbReference type="OMA" id="EINTPMP"/>
<protein>
    <recommendedName>
        <fullName evidence="5">NACHT LRR and PYD domain-containing protein</fullName>
    </recommendedName>
</protein>
<dbReference type="PROSITE" id="PS51450">
    <property type="entry name" value="LRR"/>
    <property type="match status" value="1"/>
</dbReference>
<dbReference type="InterPro" id="IPR001611">
    <property type="entry name" value="Leu-rich_rpt"/>
</dbReference>
<keyword evidence="1" id="KW-0433">Leucine-rich repeat</keyword>
<evidence type="ECO:0000256" key="2">
    <source>
        <dbReference type="ARBA" id="ARBA00022737"/>
    </source>
</evidence>
<evidence type="ECO:0000313" key="4">
    <source>
        <dbReference type="Proteomes" id="UP000028760"/>
    </source>
</evidence>
<evidence type="ECO:0000313" key="3">
    <source>
        <dbReference type="Ensembl" id="ENSPFOP00000007472.1"/>
    </source>
</evidence>
<evidence type="ECO:0008006" key="5">
    <source>
        <dbReference type="Google" id="ProtNLM"/>
    </source>
</evidence>
<reference evidence="3" key="2">
    <citation type="submission" date="2025-08" db="UniProtKB">
        <authorList>
            <consortium name="Ensembl"/>
        </authorList>
    </citation>
    <scope>IDENTIFICATION</scope>
</reference>
<dbReference type="InterPro" id="IPR032675">
    <property type="entry name" value="LRR_dom_sf"/>
</dbReference>
<dbReference type="EMBL" id="AYCK01020427">
    <property type="status" value="NOT_ANNOTATED_CDS"/>
    <property type="molecule type" value="Genomic_DNA"/>
</dbReference>
<evidence type="ECO:0000256" key="1">
    <source>
        <dbReference type="ARBA" id="ARBA00022614"/>
    </source>
</evidence>
<organism evidence="3 4">
    <name type="scientific">Poecilia formosa</name>
    <name type="common">Amazon molly</name>
    <name type="synonym">Limia formosa</name>
    <dbReference type="NCBI Taxonomy" id="48698"/>
    <lineage>
        <taxon>Eukaryota</taxon>
        <taxon>Metazoa</taxon>
        <taxon>Chordata</taxon>
        <taxon>Craniata</taxon>
        <taxon>Vertebrata</taxon>
        <taxon>Euteleostomi</taxon>
        <taxon>Actinopterygii</taxon>
        <taxon>Neopterygii</taxon>
        <taxon>Teleostei</taxon>
        <taxon>Neoteleostei</taxon>
        <taxon>Acanthomorphata</taxon>
        <taxon>Ovalentaria</taxon>
        <taxon>Atherinomorphae</taxon>
        <taxon>Cyprinodontiformes</taxon>
        <taxon>Poeciliidae</taxon>
        <taxon>Poeciliinae</taxon>
        <taxon>Poecilia</taxon>
    </lineage>
</organism>
<dbReference type="STRING" id="48698.ENSPFOP00000007472"/>
<accession>A0A087XNW9</accession>
<sequence>MFYPLCFSNCRISGIELSQVDCEEVANALKGDPSKLHLCEQSRRRTEDMAQVICFLLCSLYSAICKSGFSNCRISGIELSQVDCEEVANALKGDPSNMIELEINTPMPSDALEIICGGLGNPNCKLQTLRLRRCGLTKDSCDSLVAAFKSNPSKLLILDLSENDLEDAGVKKLWDFLQNPVCILVQLELENCNLSDTSCDYLAQAVVANPSRLTELDLGFNNLKKIQVQLLLQLKRDPYALRLVRIELGAQC</sequence>